<dbReference type="Gene3D" id="3.40.30.110">
    <property type="match status" value="2"/>
</dbReference>
<evidence type="ECO:0000259" key="1">
    <source>
        <dbReference type="Pfam" id="PF13417"/>
    </source>
</evidence>
<dbReference type="InterPro" id="IPR036282">
    <property type="entry name" value="Glutathione-S-Trfase_C_sf"/>
</dbReference>
<dbReference type="InterPro" id="IPR036249">
    <property type="entry name" value="Thioredoxin-like_sf"/>
</dbReference>
<dbReference type="OMA" id="IPYTQCL"/>
<dbReference type="InterPro" id="IPR058268">
    <property type="entry name" value="DUF7962"/>
</dbReference>
<dbReference type="EMBL" id="KI912119">
    <property type="protein sequence ID" value="ETS74878.1"/>
    <property type="molecule type" value="Genomic_DNA"/>
</dbReference>
<feature type="domain" description="DUF7962" evidence="2">
    <location>
        <begin position="117"/>
        <end position="238"/>
    </location>
</feature>
<dbReference type="AlphaFoldDB" id="W3WLY3"/>
<accession>W3WLY3</accession>
<dbReference type="HOGENOM" id="CLU_039745_0_0_1"/>
<proteinExistence type="predicted"/>
<dbReference type="Proteomes" id="UP000030651">
    <property type="component" value="Unassembled WGS sequence"/>
</dbReference>
<dbReference type="eggNOG" id="ENOG502S039">
    <property type="taxonomic scope" value="Eukaryota"/>
</dbReference>
<dbReference type="CDD" id="cd00299">
    <property type="entry name" value="GST_C_family"/>
    <property type="match status" value="1"/>
</dbReference>
<dbReference type="SUPFAM" id="SSF52833">
    <property type="entry name" value="Thioredoxin-like"/>
    <property type="match status" value="1"/>
</dbReference>
<evidence type="ECO:0000313" key="3">
    <source>
        <dbReference type="EMBL" id="ETS74878.1"/>
    </source>
</evidence>
<dbReference type="RefSeq" id="XP_007840134.1">
    <property type="nucleotide sequence ID" value="XM_007841943.1"/>
</dbReference>
<dbReference type="Pfam" id="PF13417">
    <property type="entry name" value="GST_N_3"/>
    <property type="match status" value="1"/>
</dbReference>
<feature type="domain" description="GST N-terminal" evidence="1">
    <location>
        <begin position="10"/>
        <end position="83"/>
    </location>
</feature>
<dbReference type="SUPFAM" id="SSF47616">
    <property type="entry name" value="GST C-terminal domain-like"/>
    <property type="match status" value="1"/>
</dbReference>
<dbReference type="OrthoDB" id="202840at2759"/>
<organism evidence="3 4">
    <name type="scientific">Pestalotiopsis fici (strain W106-1 / CGMCC3.15140)</name>
    <dbReference type="NCBI Taxonomy" id="1229662"/>
    <lineage>
        <taxon>Eukaryota</taxon>
        <taxon>Fungi</taxon>
        <taxon>Dikarya</taxon>
        <taxon>Ascomycota</taxon>
        <taxon>Pezizomycotina</taxon>
        <taxon>Sordariomycetes</taxon>
        <taxon>Xylariomycetidae</taxon>
        <taxon>Amphisphaeriales</taxon>
        <taxon>Sporocadaceae</taxon>
        <taxon>Pestalotiopsis</taxon>
    </lineage>
</organism>
<evidence type="ECO:0000259" key="2">
    <source>
        <dbReference type="Pfam" id="PF25907"/>
    </source>
</evidence>
<evidence type="ECO:0000313" key="4">
    <source>
        <dbReference type="Proteomes" id="UP000030651"/>
    </source>
</evidence>
<gene>
    <name evidence="3" type="ORF">PFICI_13362</name>
</gene>
<dbReference type="InterPro" id="IPR004045">
    <property type="entry name" value="Glutathione_S-Trfase_N"/>
</dbReference>
<dbReference type="GeneID" id="19278375"/>
<dbReference type="InParanoid" id="W3WLY3"/>
<dbReference type="CDD" id="cd00570">
    <property type="entry name" value="GST_N_family"/>
    <property type="match status" value="1"/>
</dbReference>
<name>W3WLY3_PESFW</name>
<dbReference type="Pfam" id="PF25907">
    <property type="entry name" value="DUF7962"/>
    <property type="match status" value="1"/>
</dbReference>
<protein>
    <submittedName>
        <fullName evidence="3">Uncharacterized protein</fullName>
    </submittedName>
</protein>
<dbReference type="KEGG" id="pfy:PFICI_13362"/>
<sequence length="343" mass="36731">MATPDLPIVLFHYVGSPYARRLVWYLALRQIPYTECMQPPMLPRPDLAALGIAYRRIPLMSIGRDVYADTRIILSKLEELYPTSDAHPAISASTAEGRAIEQLISRAWTDGGIFTAAAGSMPSNAPLLKDPKFASDRADLVGLPDGAPSPFTREALEARRPDSLSMVRDGIELLETTLLADGRDWVLGSAGPSLADIEAVFPFIWLAGLPGALPADVIGPSRYPKVFAWIDRFGKVTAAKGAAGKPKAVTGDEAAKIITGSGFAESDETVDESEVVVQAQGLKAGDDVRVWPSDYGSKHKDAGKLVAITSKQIVIETQGPAGKVRLHAPRHGFKIAKAVQGKL</sequence>
<reference evidence="4" key="1">
    <citation type="journal article" date="2015" name="BMC Genomics">
        <title>Genomic and transcriptomic analysis of the endophytic fungus Pestalotiopsis fici reveals its lifestyle and high potential for synthesis of natural products.</title>
        <authorList>
            <person name="Wang X."/>
            <person name="Zhang X."/>
            <person name="Liu L."/>
            <person name="Xiang M."/>
            <person name="Wang W."/>
            <person name="Sun X."/>
            <person name="Che Y."/>
            <person name="Guo L."/>
            <person name="Liu G."/>
            <person name="Guo L."/>
            <person name="Wang C."/>
            <person name="Yin W.B."/>
            <person name="Stadler M."/>
            <person name="Zhang X."/>
            <person name="Liu X."/>
        </authorList>
    </citation>
    <scope>NUCLEOTIDE SEQUENCE [LARGE SCALE GENOMIC DNA]</scope>
    <source>
        <strain evidence="4">W106-1 / CGMCC3.15140</strain>
    </source>
</reference>
<keyword evidence="4" id="KW-1185">Reference proteome</keyword>